<comment type="caution">
    <text evidence="1">The sequence shown here is derived from an EMBL/GenBank/DDBJ whole genome shotgun (WGS) entry which is preliminary data.</text>
</comment>
<organism evidence="1">
    <name type="scientific">bioreactor metagenome</name>
    <dbReference type="NCBI Taxonomy" id="1076179"/>
    <lineage>
        <taxon>unclassified sequences</taxon>
        <taxon>metagenomes</taxon>
        <taxon>ecological metagenomes</taxon>
    </lineage>
</organism>
<evidence type="ECO:0000313" key="1">
    <source>
        <dbReference type="EMBL" id="MPM91860.1"/>
    </source>
</evidence>
<dbReference type="AlphaFoldDB" id="A0A645DQV1"/>
<sequence>MAGQDFTDFARVNRESMAATLDWFDRYLTRHPDVQLVYRRHPSEWNSPALLELAKKHANFHVIFEYSVRQWIVAADDILIWMSTAIAEVYFAQKGCHVVRPQPIPHEFDPVIYQGAAALTSYEALEEALAAPHGSFPIAKEVIEGYFDPAPQPAYLRMADLLEQVLREPPRDHPFDSEFKPHFNWLKFFALLGVHGMDALHLDPAKFHRICPPFARFAGRIYGYIQKAKVKKADIRRWQADIDRCLAQK</sequence>
<protein>
    <submittedName>
        <fullName evidence="1">Uncharacterized protein</fullName>
    </submittedName>
</protein>
<name>A0A645DQV1_9ZZZZ</name>
<reference evidence="1" key="1">
    <citation type="submission" date="2019-08" db="EMBL/GenBank/DDBJ databases">
        <authorList>
            <person name="Kucharzyk K."/>
            <person name="Murdoch R.W."/>
            <person name="Higgins S."/>
            <person name="Loffler F."/>
        </authorList>
    </citation>
    <scope>NUCLEOTIDE SEQUENCE</scope>
</reference>
<proteinExistence type="predicted"/>
<gene>
    <name evidence="1" type="ORF">SDC9_138994</name>
</gene>
<accession>A0A645DQV1</accession>
<dbReference type="EMBL" id="VSSQ01038868">
    <property type="protein sequence ID" value="MPM91860.1"/>
    <property type="molecule type" value="Genomic_DNA"/>
</dbReference>